<evidence type="ECO:0000256" key="7">
    <source>
        <dbReference type="ARBA" id="ARBA00022781"/>
    </source>
</evidence>
<evidence type="ECO:0000256" key="10">
    <source>
        <dbReference type="ARBA" id="ARBA00023128"/>
    </source>
</evidence>
<keyword evidence="6 12" id="KW-0812">Transmembrane</keyword>
<evidence type="ECO:0000256" key="6">
    <source>
        <dbReference type="ARBA" id="ARBA00022692"/>
    </source>
</evidence>
<comment type="similarity">
    <text evidence="2 12">Belongs to the ATPase protein 8 family.</text>
</comment>
<evidence type="ECO:0000256" key="5">
    <source>
        <dbReference type="ARBA" id="ARBA00022547"/>
    </source>
</evidence>
<evidence type="ECO:0000256" key="2">
    <source>
        <dbReference type="ARBA" id="ARBA00008892"/>
    </source>
</evidence>
<accession>J9PGQ2</accession>
<keyword evidence="11 13" id="KW-0472">Membrane</keyword>
<evidence type="ECO:0000256" key="8">
    <source>
        <dbReference type="ARBA" id="ARBA00022989"/>
    </source>
</evidence>
<evidence type="ECO:0000256" key="13">
    <source>
        <dbReference type="SAM" id="Phobius"/>
    </source>
</evidence>
<name>J9PGQ2_9CUCU</name>
<dbReference type="GO" id="GO:0031966">
    <property type="term" value="C:mitochondrial membrane"/>
    <property type="evidence" value="ECO:0007669"/>
    <property type="project" value="UniProtKB-SubCell"/>
</dbReference>
<evidence type="ECO:0000256" key="11">
    <source>
        <dbReference type="ARBA" id="ARBA00023136"/>
    </source>
</evidence>
<comment type="subcellular location">
    <subcellularLocation>
        <location evidence="1 12">Mitochondrion membrane</location>
        <topology evidence="1 12">Single-pass membrane protein</topology>
    </subcellularLocation>
</comment>
<organism evidence="14">
    <name type="scientific">Larinus turbinatus</name>
    <dbReference type="NCBI Taxonomy" id="202011"/>
    <lineage>
        <taxon>Eukaryota</taxon>
        <taxon>Metazoa</taxon>
        <taxon>Ecdysozoa</taxon>
        <taxon>Arthropoda</taxon>
        <taxon>Hexapoda</taxon>
        <taxon>Insecta</taxon>
        <taxon>Pterygota</taxon>
        <taxon>Neoptera</taxon>
        <taxon>Endopterygota</taxon>
        <taxon>Coleoptera</taxon>
        <taxon>Polyphaga</taxon>
        <taxon>Cucujiformia</taxon>
        <taxon>Curculionidae</taxon>
        <taxon>Lixinae</taxon>
        <taxon>Lixini</taxon>
        <taxon>Larinus</taxon>
    </lineage>
</organism>
<keyword evidence="7 12" id="KW-0375">Hydrogen ion transport</keyword>
<evidence type="ECO:0000313" key="14">
    <source>
        <dbReference type="EMBL" id="AEP27537.1"/>
    </source>
</evidence>
<keyword evidence="8 13" id="KW-1133">Transmembrane helix</keyword>
<evidence type="ECO:0000256" key="12">
    <source>
        <dbReference type="RuleBase" id="RU003661"/>
    </source>
</evidence>
<sequence length="51" mass="6244">MPQMAPLNWLSMYMLFSMLFLISVIMNYYSFLYTPKIKTSKIKTKTINWKW</sequence>
<dbReference type="InterPro" id="IPR001421">
    <property type="entry name" value="ATP8_metazoa"/>
</dbReference>
<comment type="subunit">
    <text evidence="3">F-type ATPases have 2 components, CF(1) - the catalytic core - and CF(0) - the membrane proton channel.</text>
</comment>
<dbReference type="GO" id="GO:0015078">
    <property type="term" value="F:proton transmembrane transporter activity"/>
    <property type="evidence" value="ECO:0007669"/>
    <property type="project" value="InterPro"/>
</dbReference>
<gene>
    <name evidence="14" type="primary">ATP8</name>
</gene>
<evidence type="ECO:0000256" key="1">
    <source>
        <dbReference type="ARBA" id="ARBA00004304"/>
    </source>
</evidence>
<reference evidence="14" key="2">
    <citation type="journal article" date="2013" name="Mol. Phylogenet. Evol.">
        <title>Mitogenome sequences stabilize the phylogenetics of weevils (Curculionoidea) and establish the monophyly of larval ectophagy.</title>
        <authorList>
            <person name="Haran J."/>
            <person name="Timmermans M.J."/>
            <person name="Vogler A.P."/>
        </authorList>
    </citation>
    <scope>NUCLEOTIDE SEQUENCE</scope>
</reference>
<dbReference type="Pfam" id="PF00895">
    <property type="entry name" value="ATP-synt_8"/>
    <property type="match status" value="1"/>
</dbReference>
<dbReference type="EMBL" id="JN163952">
    <property type="protein sequence ID" value="AEP27537.1"/>
    <property type="molecule type" value="Genomic_DNA"/>
</dbReference>
<evidence type="ECO:0000256" key="4">
    <source>
        <dbReference type="ARBA" id="ARBA00022448"/>
    </source>
</evidence>
<evidence type="ECO:0000256" key="3">
    <source>
        <dbReference type="ARBA" id="ARBA00011291"/>
    </source>
</evidence>
<proteinExistence type="inferred from homology"/>
<keyword evidence="10 12" id="KW-0496">Mitochondrion</keyword>
<dbReference type="AlphaFoldDB" id="J9PGQ2"/>
<keyword evidence="5 12" id="KW-0138">CF(0)</keyword>
<keyword evidence="4 12" id="KW-0813">Transport</keyword>
<keyword evidence="9 12" id="KW-0406">Ion transport</keyword>
<feature type="transmembrane region" description="Helical" evidence="13">
    <location>
        <begin position="12"/>
        <end position="33"/>
    </location>
</feature>
<dbReference type="GO" id="GO:0045259">
    <property type="term" value="C:proton-transporting ATP synthase complex"/>
    <property type="evidence" value="ECO:0007669"/>
    <property type="project" value="UniProtKB-KW"/>
</dbReference>
<dbReference type="GO" id="GO:0015986">
    <property type="term" value="P:proton motive force-driven ATP synthesis"/>
    <property type="evidence" value="ECO:0007669"/>
    <property type="project" value="InterPro"/>
</dbReference>
<reference evidence="14" key="1">
    <citation type="submission" date="2011-06" db="EMBL/GenBank/DDBJ databases">
        <authorList>
            <person name="Haran J.M."/>
            <person name="Timmermans M.J.T.N."/>
            <person name="Vogler A.P."/>
        </authorList>
    </citation>
    <scope>NUCLEOTIDE SEQUENCE</scope>
</reference>
<geneLocation type="mitochondrion" evidence="14"/>
<evidence type="ECO:0000256" key="9">
    <source>
        <dbReference type="ARBA" id="ARBA00023065"/>
    </source>
</evidence>
<protein>
    <recommendedName>
        <fullName evidence="12">ATP synthase complex subunit 8</fullName>
    </recommendedName>
</protein>